<sequence>MTRPAASTIEVPLAPPARRALHADAQRFSVRIHADVDALPACWPRSGAPGEARCHVFQTVEFLKVWVETFARAGKARPFFVEVRDLEGALAMLVPFALWRRFGARILTFADDGAADYNAPALFPTTWDWTPRNAAEAWRAIKTALPRFDVALFDKMPATVGGIVNPLHLLSTGENTESTHATDLRRPWAEVEKGQVFYGKRMRRIASIEETTPVRMEIAQDRASRDRILAALLEQKQRRFEETRVPGFDAQPEKRDFYVRATDAMAQAGALHLSALVFGEEIVAAQWSLVHGGRYYALVGSFDPTTYARYSPGKVLYLMLLKRLHEDGIEIADLGVGDEAYKMDHCDLHFRLTVLTEAETVMGRLFLARADGMRRLRASPLWRRLRPLKWVVLRKLRREPEPKGASGPEDAA</sequence>
<reference evidence="2 3" key="1">
    <citation type="submission" date="2017-08" db="EMBL/GenBank/DDBJ databases">
        <title>Infants hospitalized years apart are colonized by the same room-sourced microbial strains.</title>
        <authorList>
            <person name="Brooks B."/>
            <person name="Olm M.R."/>
            <person name="Firek B.A."/>
            <person name="Baker R."/>
            <person name="Thomas B.C."/>
            <person name="Morowitz M.J."/>
            <person name="Banfield J.F."/>
        </authorList>
    </citation>
    <scope>NUCLEOTIDE SEQUENCE [LARGE SCALE GENOMIC DNA]</scope>
    <source>
        <strain evidence="2">S2_005_003_R2_43</strain>
    </source>
</reference>
<dbReference type="SUPFAM" id="SSF55729">
    <property type="entry name" value="Acyl-CoA N-acyltransferases (Nat)"/>
    <property type="match status" value="1"/>
</dbReference>
<proteinExistence type="predicted"/>
<name>A0A2W5KS18_ANCNO</name>
<dbReference type="InterPro" id="IPR016181">
    <property type="entry name" value="Acyl_CoA_acyltransferase"/>
</dbReference>
<dbReference type="Gene3D" id="3.40.630.30">
    <property type="match status" value="1"/>
</dbReference>
<dbReference type="Pfam" id="PF13480">
    <property type="entry name" value="Acetyltransf_6"/>
    <property type="match status" value="1"/>
</dbReference>
<dbReference type="Proteomes" id="UP000249577">
    <property type="component" value="Unassembled WGS sequence"/>
</dbReference>
<dbReference type="AlphaFoldDB" id="A0A2W5KS18"/>
<comment type="caution">
    <text evidence="2">The sequence shown here is derived from an EMBL/GenBank/DDBJ whole genome shotgun (WGS) entry which is preliminary data.</text>
</comment>
<accession>A0A2W5KS18</accession>
<gene>
    <name evidence="2" type="ORF">DI565_00435</name>
</gene>
<evidence type="ECO:0000259" key="1">
    <source>
        <dbReference type="Pfam" id="PF13480"/>
    </source>
</evidence>
<organism evidence="2 3">
    <name type="scientific">Ancylobacter novellus</name>
    <name type="common">Thiobacillus novellus</name>
    <dbReference type="NCBI Taxonomy" id="921"/>
    <lineage>
        <taxon>Bacteria</taxon>
        <taxon>Pseudomonadati</taxon>
        <taxon>Pseudomonadota</taxon>
        <taxon>Alphaproteobacteria</taxon>
        <taxon>Hyphomicrobiales</taxon>
        <taxon>Xanthobacteraceae</taxon>
        <taxon>Ancylobacter</taxon>
    </lineage>
</organism>
<feature type="domain" description="BioF2-like acetyltransferase" evidence="1">
    <location>
        <begin position="203"/>
        <end position="342"/>
    </location>
</feature>
<dbReference type="InterPro" id="IPR038740">
    <property type="entry name" value="BioF2-like_GNAT_dom"/>
</dbReference>
<evidence type="ECO:0000313" key="3">
    <source>
        <dbReference type="Proteomes" id="UP000249577"/>
    </source>
</evidence>
<evidence type="ECO:0000313" key="2">
    <source>
        <dbReference type="EMBL" id="PZQ18909.1"/>
    </source>
</evidence>
<protein>
    <recommendedName>
        <fullName evidence="1">BioF2-like acetyltransferase domain-containing protein</fullName>
    </recommendedName>
</protein>
<dbReference type="EMBL" id="QFPN01000001">
    <property type="protein sequence ID" value="PZQ18909.1"/>
    <property type="molecule type" value="Genomic_DNA"/>
</dbReference>